<proteinExistence type="predicted"/>
<gene>
    <name evidence="1" type="ORF">M9978_08200</name>
</gene>
<dbReference type="Proteomes" id="UP001139451">
    <property type="component" value="Unassembled WGS sequence"/>
</dbReference>
<keyword evidence="2" id="KW-1185">Reference proteome</keyword>
<evidence type="ECO:0000313" key="2">
    <source>
        <dbReference type="Proteomes" id="UP001139451"/>
    </source>
</evidence>
<accession>A0A9X2KP93</accession>
<reference evidence="1" key="1">
    <citation type="submission" date="2022-05" db="EMBL/GenBank/DDBJ databases">
        <title>Sphingomonas sp. strain MG17 Genome sequencing and assembly.</title>
        <authorList>
            <person name="Kim I."/>
        </authorList>
    </citation>
    <scope>NUCLEOTIDE SEQUENCE</scope>
    <source>
        <strain evidence="1">MG17</strain>
    </source>
</reference>
<dbReference type="AlphaFoldDB" id="A0A9X2KP93"/>
<comment type="caution">
    <text evidence="1">The sequence shown here is derived from an EMBL/GenBank/DDBJ whole genome shotgun (WGS) entry which is preliminary data.</text>
</comment>
<dbReference type="RefSeq" id="WP_254292540.1">
    <property type="nucleotide sequence ID" value="NZ_JAMLDX010000005.1"/>
</dbReference>
<sequence>MGDVMPLPIVLRRRAAPVRVVSDPLERTGGKRGEYAIGDIARALKLTDKPRTVIDKLRALARHDGMPLPITPRLERGRPIHGPRSIYARSRWDAGEIDAWLDGRGPAAPAQPVARPIRDEMRARAASGFGAVAAVA</sequence>
<organism evidence="1 2">
    <name type="scientific">Sphingomonas tagetis</name>
    <dbReference type="NCBI Taxonomy" id="2949092"/>
    <lineage>
        <taxon>Bacteria</taxon>
        <taxon>Pseudomonadati</taxon>
        <taxon>Pseudomonadota</taxon>
        <taxon>Alphaproteobacteria</taxon>
        <taxon>Sphingomonadales</taxon>
        <taxon>Sphingomonadaceae</taxon>
        <taxon>Sphingomonas</taxon>
    </lineage>
</organism>
<evidence type="ECO:0000313" key="1">
    <source>
        <dbReference type="EMBL" id="MCP3730408.1"/>
    </source>
</evidence>
<name>A0A9X2KP93_9SPHN</name>
<protein>
    <submittedName>
        <fullName evidence="1">Uncharacterized protein</fullName>
    </submittedName>
</protein>
<dbReference type="EMBL" id="JAMLDX010000005">
    <property type="protein sequence ID" value="MCP3730408.1"/>
    <property type="molecule type" value="Genomic_DNA"/>
</dbReference>